<dbReference type="GO" id="GO:0005829">
    <property type="term" value="C:cytosol"/>
    <property type="evidence" value="ECO:0007669"/>
    <property type="project" value="TreeGrafter"/>
</dbReference>
<dbReference type="InterPro" id="IPR036005">
    <property type="entry name" value="Creatinase/aminopeptidase-like"/>
</dbReference>
<evidence type="ECO:0000259" key="5">
    <source>
        <dbReference type="Pfam" id="PF00557"/>
    </source>
</evidence>
<keyword evidence="3" id="KW-0378">Hydrolase</keyword>
<comment type="cofactor">
    <cofactor evidence="1">
        <name>Mn(2+)</name>
        <dbReference type="ChEBI" id="CHEBI:29035"/>
    </cofactor>
</comment>
<comment type="caution">
    <text evidence="6">The sequence shown here is derived from an EMBL/GenBank/DDBJ whole genome shotgun (WGS) entry which is preliminary data.</text>
</comment>
<keyword evidence="4" id="KW-0464">Manganese</keyword>
<evidence type="ECO:0000313" key="6">
    <source>
        <dbReference type="EMBL" id="TGD21577.1"/>
    </source>
</evidence>
<dbReference type="EMBL" id="PYKK01001507">
    <property type="protein sequence ID" value="TGD21577.1"/>
    <property type="molecule type" value="Genomic_DNA"/>
</dbReference>
<protein>
    <recommendedName>
        <fullName evidence="5">Peptidase M24 domain-containing protein</fullName>
    </recommendedName>
</protein>
<evidence type="ECO:0000313" key="7">
    <source>
        <dbReference type="Proteomes" id="UP000297989"/>
    </source>
</evidence>
<keyword evidence="2" id="KW-0479">Metal-binding</keyword>
<sequence>ADAATPLAAPSNYPYLRCTRVLQPRMVWTIEPGIYFIESLLAPWREGPFSKHFNWQKIEALKPFGGIRIEDNVVIHENGVENMTRDLKLA</sequence>
<dbReference type="Gene3D" id="3.90.230.10">
    <property type="entry name" value="Creatinase/methionine aminopeptidase superfamily"/>
    <property type="match status" value="1"/>
</dbReference>
<dbReference type="GO" id="GO:0004177">
    <property type="term" value="F:aminopeptidase activity"/>
    <property type="evidence" value="ECO:0007669"/>
    <property type="project" value="TreeGrafter"/>
</dbReference>
<dbReference type="GO" id="GO:0006508">
    <property type="term" value="P:proteolysis"/>
    <property type="evidence" value="ECO:0007669"/>
    <property type="project" value="TreeGrafter"/>
</dbReference>
<dbReference type="Pfam" id="PF00557">
    <property type="entry name" value="Peptidase_M24"/>
    <property type="match status" value="1"/>
</dbReference>
<dbReference type="PANTHER" id="PTHR43226">
    <property type="entry name" value="XAA-PRO AMINOPEPTIDASE 3"/>
    <property type="match status" value="1"/>
</dbReference>
<accession>A0A659RZJ0</accession>
<dbReference type="GO" id="GO:0046872">
    <property type="term" value="F:metal ion binding"/>
    <property type="evidence" value="ECO:0007669"/>
    <property type="project" value="UniProtKB-KW"/>
</dbReference>
<feature type="domain" description="Peptidase M24" evidence="5">
    <location>
        <begin position="14"/>
        <end position="77"/>
    </location>
</feature>
<name>A0A659RZJ0_SALET</name>
<feature type="non-terminal residue" evidence="6">
    <location>
        <position position="1"/>
    </location>
</feature>
<gene>
    <name evidence="6" type="ORF">C9F10_21905</name>
</gene>
<dbReference type="Proteomes" id="UP000297989">
    <property type="component" value="Unassembled WGS sequence"/>
</dbReference>
<dbReference type="AlphaFoldDB" id="A0A659RZJ0"/>
<evidence type="ECO:0000256" key="3">
    <source>
        <dbReference type="ARBA" id="ARBA00022801"/>
    </source>
</evidence>
<proteinExistence type="predicted"/>
<dbReference type="InterPro" id="IPR052433">
    <property type="entry name" value="X-Pro_dipept-like"/>
</dbReference>
<dbReference type="PANTHER" id="PTHR43226:SF8">
    <property type="entry name" value="XAA-PRO DIPEPTIDASE"/>
    <property type="match status" value="1"/>
</dbReference>
<dbReference type="SUPFAM" id="SSF55920">
    <property type="entry name" value="Creatinase/aminopeptidase"/>
    <property type="match status" value="1"/>
</dbReference>
<reference evidence="6 7" key="1">
    <citation type="submission" date="2018-03" db="EMBL/GenBank/DDBJ databases">
        <title>Non-Typhoidal Salmonella genome sequencing and assembly.</title>
        <authorList>
            <person name="Matchawe C."/>
        </authorList>
    </citation>
    <scope>NUCLEOTIDE SEQUENCE [LARGE SCALE GENOMIC DNA]</scope>
    <source>
        <strain evidence="6 7">8EV</strain>
    </source>
</reference>
<evidence type="ECO:0000256" key="2">
    <source>
        <dbReference type="ARBA" id="ARBA00022723"/>
    </source>
</evidence>
<evidence type="ECO:0000256" key="4">
    <source>
        <dbReference type="ARBA" id="ARBA00023211"/>
    </source>
</evidence>
<dbReference type="InterPro" id="IPR000994">
    <property type="entry name" value="Pept_M24"/>
</dbReference>
<evidence type="ECO:0000256" key="1">
    <source>
        <dbReference type="ARBA" id="ARBA00001936"/>
    </source>
</evidence>
<organism evidence="6 7">
    <name type="scientific">Salmonella enterica subsp. enterica serovar Poona</name>
    <dbReference type="NCBI Taxonomy" id="436295"/>
    <lineage>
        <taxon>Bacteria</taxon>
        <taxon>Pseudomonadati</taxon>
        <taxon>Pseudomonadota</taxon>
        <taxon>Gammaproteobacteria</taxon>
        <taxon>Enterobacterales</taxon>
        <taxon>Enterobacteriaceae</taxon>
        <taxon>Salmonella</taxon>
    </lineage>
</organism>